<dbReference type="GO" id="GO:0003755">
    <property type="term" value="F:peptidyl-prolyl cis-trans isomerase activity"/>
    <property type="evidence" value="ECO:0007669"/>
    <property type="project" value="UniProtKB-KW"/>
</dbReference>
<accession>A0A1H2HW23</accession>
<dbReference type="SUPFAM" id="SSF54534">
    <property type="entry name" value="FKBP-like"/>
    <property type="match status" value="1"/>
</dbReference>
<dbReference type="PANTHER" id="PTHR47245:SF1">
    <property type="entry name" value="FOLDASE PROTEIN PRSA"/>
    <property type="match status" value="1"/>
</dbReference>
<name>A0A1H2HW23_9GAMM</name>
<dbReference type="Gene3D" id="3.10.50.40">
    <property type="match status" value="1"/>
</dbReference>
<organism evidence="10 11">
    <name type="scientific">Halopseudomonas salegens</name>
    <dbReference type="NCBI Taxonomy" id="1434072"/>
    <lineage>
        <taxon>Bacteria</taxon>
        <taxon>Pseudomonadati</taxon>
        <taxon>Pseudomonadota</taxon>
        <taxon>Gammaproteobacteria</taxon>
        <taxon>Pseudomonadales</taxon>
        <taxon>Pseudomonadaceae</taxon>
        <taxon>Halopseudomonas</taxon>
    </lineage>
</organism>
<sequence>MHKSLRTWPKALVAGVALSAVSLVSASEKLIELGDVVVTQQEFEQVINVIAPEGRAEALLANDRRAREMLVEYFTARVLAEKARDAGMHEDERFKLRQAFEENRALAKMYVARTVDDMPRPDLEMIAKELYQSNPERFETAEQVSAQHILIAINNERSEAEALELAQKVHKDLLDGTPFAELVEEYSDDPSAQQNGGNLGFFSRDRMVKPFADTAFAMDKGDISEPVKTRFGYHIIELIDRKPSATRPFEQVKDELMKEAESTFVENARTEMLSNLRSDPDIKTYHDNVEAMIERQ</sequence>
<dbReference type="PANTHER" id="PTHR47245">
    <property type="entry name" value="PEPTIDYLPROLYL ISOMERASE"/>
    <property type="match status" value="1"/>
</dbReference>
<dbReference type="Pfam" id="PF13616">
    <property type="entry name" value="Rotamase_3"/>
    <property type="match status" value="1"/>
</dbReference>
<comment type="similarity">
    <text evidence="2">Belongs to the PpiC/parvulin rotamase family.</text>
</comment>
<keyword evidence="5 7" id="KW-0697">Rotamase</keyword>
<evidence type="ECO:0000256" key="7">
    <source>
        <dbReference type="PROSITE-ProRule" id="PRU00278"/>
    </source>
</evidence>
<evidence type="ECO:0000256" key="4">
    <source>
        <dbReference type="ARBA" id="ARBA00022729"/>
    </source>
</evidence>
<dbReference type="InterPro" id="IPR000297">
    <property type="entry name" value="PPIase_PpiC"/>
</dbReference>
<feature type="signal peptide" evidence="8">
    <location>
        <begin position="1"/>
        <end position="26"/>
    </location>
</feature>
<keyword evidence="4 8" id="KW-0732">Signal</keyword>
<dbReference type="OrthoDB" id="7026509at2"/>
<evidence type="ECO:0000256" key="2">
    <source>
        <dbReference type="ARBA" id="ARBA00007656"/>
    </source>
</evidence>
<evidence type="ECO:0000313" key="10">
    <source>
        <dbReference type="EMBL" id="SDU35946.1"/>
    </source>
</evidence>
<keyword evidence="6 7" id="KW-0413">Isomerase</keyword>
<dbReference type="InterPro" id="IPR050245">
    <property type="entry name" value="PrsA_foldase"/>
</dbReference>
<dbReference type="RefSeq" id="WP_157719231.1">
    <property type="nucleotide sequence ID" value="NZ_LT629787.1"/>
</dbReference>
<feature type="chain" id="PRO_5009276106" description="peptidylprolyl isomerase" evidence="8">
    <location>
        <begin position="27"/>
        <end position="296"/>
    </location>
</feature>
<evidence type="ECO:0000256" key="3">
    <source>
        <dbReference type="ARBA" id="ARBA00013194"/>
    </source>
</evidence>
<proteinExistence type="inferred from homology"/>
<evidence type="ECO:0000256" key="8">
    <source>
        <dbReference type="SAM" id="SignalP"/>
    </source>
</evidence>
<dbReference type="PROSITE" id="PS50198">
    <property type="entry name" value="PPIC_PPIASE_2"/>
    <property type="match status" value="1"/>
</dbReference>
<dbReference type="InterPro" id="IPR046357">
    <property type="entry name" value="PPIase_dom_sf"/>
</dbReference>
<dbReference type="STRING" id="1434072.SAMN05216210_3349"/>
<dbReference type="EC" id="5.2.1.8" evidence="3"/>
<reference evidence="11" key="1">
    <citation type="submission" date="2016-10" db="EMBL/GenBank/DDBJ databases">
        <authorList>
            <person name="Varghese N."/>
            <person name="Submissions S."/>
        </authorList>
    </citation>
    <scope>NUCLEOTIDE SEQUENCE [LARGE SCALE GENOMIC DNA]</scope>
    <source>
        <strain evidence="11">CECT 8338</strain>
    </source>
</reference>
<comment type="catalytic activity">
    <reaction evidence="1">
        <text>[protein]-peptidylproline (omega=180) = [protein]-peptidylproline (omega=0)</text>
        <dbReference type="Rhea" id="RHEA:16237"/>
        <dbReference type="Rhea" id="RHEA-COMP:10747"/>
        <dbReference type="Rhea" id="RHEA-COMP:10748"/>
        <dbReference type="ChEBI" id="CHEBI:83833"/>
        <dbReference type="ChEBI" id="CHEBI:83834"/>
        <dbReference type="EC" id="5.2.1.8"/>
    </reaction>
</comment>
<evidence type="ECO:0000256" key="1">
    <source>
        <dbReference type="ARBA" id="ARBA00000971"/>
    </source>
</evidence>
<keyword evidence="11" id="KW-1185">Reference proteome</keyword>
<protein>
    <recommendedName>
        <fullName evidence="3">peptidylprolyl isomerase</fullName>
        <ecNumber evidence="3">5.2.1.8</ecNumber>
    </recommendedName>
</protein>
<evidence type="ECO:0000259" key="9">
    <source>
        <dbReference type="PROSITE" id="PS50198"/>
    </source>
</evidence>
<evidence type="ECO:0000313" key="11">
    <source>
        <dbReference type="Proteomes" id="UP000243924"/>
    </source>
</evidence>
<gene>
    <name evidence="10" type="ORF">SAMN05216210_3349</name>
</gene>
<dbReference type="EMBL" id="LT629787">
    <property type="protein sequence ID" value="SDU35946.1"/>
    <property type="molecule type" value="Genomic_DNA"/>
</dbReference>
<dbReference type="AlphaFoldDB" id="A0A1H2HW23"/>
<evidence type="ECO:0000256" key="5">
    <source>
        <dbReference type="ARBA" id="ARBA00023110"/>
    </source>
</evidence>
<evidence type="ECO:0000256" key="6">
    <source>
        <dbReference type="ARBA" id="ARBA00023235"/>
    </source>
</evidence>
<dbReference type="Proteomes" id="UP000243924">
    <property type="component" value="Chromosome I"/>
</dbReference>
<feature type="domain" description="PpiC" evidence="9">
    <location>
        <begin position="141"/>
        <end position="240"/>
    </location>
</feature>